<accession>A0A9E7MWC2</accession>
<dbReference type="KEGG" id="tagg:NF865_07170"/>
<reference evidence="1" key="2">
    <citation type="submission" date="2022-06" db="EMBL/GenBank/DDBJ databases">
        <authorList>
            <person name="Park Y.-J."/>
        </authorList>
    </citation>
    <scope>NUCLEOTIDE SEQUENCE</scope>
    <source>
        <strain evidence="1">TY</strain>
    </source>
</reference>
<dbReference type="EMBL" id="CP099582">
    <property type="protein sequence ID" value="USS40113.1"/>
    <property type="molecule type" value="Genomic_DNA"/>
</dbReference>
<gene>
    <name evidence="1" type="ORF">NF865_07170</name>
</gene>
<sequence>MDGYWNVFLAIRMDLFKQEEWRLKLLEELLSLSGLPPKALEVILDDVLALLVEEKLVIPHKQGGYAKEEFEEVYGVLRGCTKDSPRRMVAWALWRAWTRKKDKLTVEDILREISYPDEVYEIILEEGSSWEHFGVSSRGFLLTNPSERIRRVKEMYPEEQDPHTIIKKIRELEAKEVSRILRRMGFKDERLENIDLKRIKTDLMGVLWKSMAFLWEHSC</sequence>
<reference evidence="1" key="1">
    <citation type="journal article" date="1998" name="Int. J. Syst. Bacteriol. 48 Pt">
        <title>Thermococcus guaymasensis sp. nov. and Thermococcus aggregans sp. nov., two novel thermophilic archaea isolated from the Guaymas Basin hydrothermal vent site.</title>
        <authorList>
            <person name="Canganella F."/>
            <person name="Jones W.J."/>
            <person name="Gambacorta A."/>
            <person name="Antranikian G."/>
        </authorList>
    </citation>
    <scope>NUCLEOTIDE SEQUENCE</scope>
    <source>
        <strain evidence="1">TY</strain>
    </source>
</reference>
<organism evidence="1 2">
    <name type="scientific">Thermococcus aggregans</name>
    <dbReference type="NCBI Taxonomy" id="110163"/>
    <lineage>
        <taxon>Archaea</taxon>
        <taxon>Methanobacteriati</taxon>
        <taxon>Methanobacteriota</taxon>
        <taxon>Thermococci</taxon>
        <taxon>Thermococcales</taxon>
        <taxon>Thermococcaceae</taxon>
        <taxon>Thermococcus</taxon>
    </lineage>
</organism>
<dbReference type="AlphaFoldDB" id="A0A9E7MWC2"/>
<dbReference type="Proteomes" id="UP001055732">
    <property type="component" value="Chromosome"/>
</dbReference>
<evidence type="ECO:0000313" key="2">
    <source>
        <dbReference type="Proteomes" id="UP001055732"/>
    </source>
</evidence>
<name>A0A9E7MWC2_THEAG</name>
<protein>
    <submittedName>
        <fullName evidence="1">Uncharacterized protein</fullName>
    </submittedName>
</protein>
<evidence type="ECO:0000313" key="1">
    <source>
        <dbReference type="EMBL" id="USS40113.1"/>
    </source>
</evidence>
<dbReference type="RefSeq" id="WP_253304070.1">
    <property type="nucleotide sequence ID" value="NZ_CP099582.1"/>
</dbReference>
<proteinExistence type="predicted"/>
<keyword evidence="2" id="KW-1185">Reference proteome</keyword>